<keyword evidence="5 7" id="KW-0648">Protein biosynthesis</keyword>
<dbReference type="Gene3D" id="3.30.930.10">
    <property type="entry name" value="Bira Bifunctional Protein, Domain 2"/>
    <property type="match status" value="1"/>
</dbReference>
<dbReference type="EC" id="6.1.1.12" evidence="7"/>
<feature type="binding site" evidence="7">
    <location>
        <begin position="540"/>
        <end position="543"/>
    </location>
    <ligand>
        <name>ATP</name>
        <dbReference type="ChEBI" id="CHEBI:30616"/>
    </ligand>
</feature>
<gene>
    <name evidence="7 9" type="primary">aspS</name>
    <name evidence="9" type="ORF">EXM65_01570</name>
    <name evidence="10" type="ORF">FC774_01145</name>
    <name evidence="11" type="ORF">FDB51_13045</name>
</gene>
<dbReference type="InterPro" id="IPR004115">
    <property type="entry name" value="GAD-like_sf"/>
</dbReference>
<dbReference type="Proteomes" id="UP000473681">
    <property type="component" value="Unassembled WGS sequence"/>
</dbReference>
<dbReference type="NCBIfam" id="NF001750">
    <property type="entry name" value="PRK00476.1"/>
    <property type="match status" value="1"/>
</dbReference>
<dbReference type="GO" id="GO:0003676">
    <property type="term" value="F:nucleic acid binding"/>
    <property type="evidence" value="ECO:0007669"/>
    <property type="project" value="InterPro"/>
</dbReference>
<evidence type="ECO:0000256" key="6">
    <source>
        <dbReference type="ARBA" id="ARBA00023146"/>
    </source>
</evidence>
<dbReference type="GO" id="GO:0016740">
    <property type="term" value="F:transferase activity"/>
    <property type="evidence" value="ECO:0007669"/>
    <property type="project" value="UniProtKB-ARBA"/>
</dbReference>
<accession>A0A0L9Y984</accession>
<comment type="subunit">
    <text evidence="7">Homodimer.</text>
</comment>
<evidence type="ECO:0000256" key="5">
    <source>
        <dbReference type="ARBA" id="ARBA00022917"/>
    </source>
</evidence>
<name>A0A0L9Y984_CLOBO</name>
<dbReference type="RefSeq" id="WP_012449867.1">
    <property type="nucleotide sequence ID" value="NZ_CP010520.1"/>
</dbReference>
<dbReference type="PRINTS" id="PR01042">
    <property type="entry name" value="TRNASYNTHASP"/>
</dbReference>
<feature type="binding site" evidence="7">
    <location>
        <position position="235"/>
    </location>
    <ligand>
        <name>ATP</name>
        <dbReference type="ChEBI" id="CHEBI:30616"/>
    </ligand>
</feature>
<dbReference type="Gene3D" id="2.40.50.140">
    <property type="entry name" value="Nucleic acid-binding proteins"/>
    <property type="match status" value="1"/>
</dbReference>
<evidence type="ECO:0000313" key="13">
    <source>
        <dbReference type="Proteomes" id="UP000473681"/>
    </source>
</evidence>
<feature type="binding site" evidence="7">
    <location>
        <position position="180"/>
    </location>
    <ligand>
        <name>L-aspartate</name>
        <dbReference type="ChEBI" id="CHEBI:29991"/>
    </ligand>
</feature>
<comment type="subcellular location">
    <subcellularLocation>
        <location evidence="7">Cytoplasm</location>
    </subcellularLocation>
</comment>
<dbReference type="InterPro" id="IPR004365">
    <property type="entry name" value="NA-bd_OB_tRNA"/>
</dbReference>
<feature type="binding site" evidence="7">
    <location>
        <position position="495"/>
    </location>
    <ligand>
        <name>L-aspartate</name>
        <dbReference type="ChEBI" id="CHEBI:29991"/>
    </ligand>
</feature>
<proteinExistence type="inferred from homology"/>
<comment type="caution">
    <text evidence="7">Lacks conserved residue(s) required for the propagation of feature annotation.</text>
</comment>
<dbReference type="InterPro" id="IPR047089">
    <property type="entry name" value="Asp-tRNA-ligase_1_N"/>
</dbReference>
<keyword evidence="2 7" id="KW-0436">Ligase</keyword>
<evidence type="ECO:0000313" key="11">
    <source>
        <dbReference type="EMBL" id="NFN36035.1"/>
    </source>
</evidence>
<dbReference type="GO" id="GO:0005524">
    <property type="term" value="F:ATP binding"/>
    <property type="evidence" value="ECO:0007669"/>
    <property type="project" value="UniProtKB-UniRule"/>
</dbReference>
<dbReference type="OrthoDB" id="9802326at2"/>
<dbReference type="EMBL" id="SGKU01000002">
    <property type="protein sequence ID" value="NFA41294.1"/>
    <property type="molecule type" value="Genomic_DNA"/>
</dbReference>
<dbReference type="InterPro" id="IPR004364">
    <property type="entry name" value="Aa-tRNA-synt_II"/>
</dbReference>
<evidence type="ECO:0000256" key="1">
    <source>
        <dbReference type="ARBA" id="ARBA00006303"/>
    </source>
</evidence>
<dbReference type="Proteomes" id="UP000476820">
    <property type="component" value="Unassembled WGS sequence"/>
</dbReference>
<keyword evidence="3 7" id="KW-0547">Nucleotide-binding</keyword>
<feature type="domain" description="Aminoacyl-transfer RNA synthetases class-II family profile" evidence="8">
    <location>
        <begin position="147"/>
        <end position="561"/>
    </location>
</feature>
<evidence type="ECO:0000259" key="8">
    <source>
        <dbReference type="PROSITE" id="PS50862"/>
    </source>
</evidence>
<evidence type="ECO:0000256" key="2">
    <source>
        <dbReference type="ARBA" id="ARBA00022598"/>
    </source>
</evidence>
<comment type="similarity">
    <text evidence="1 7">Belongs to the class-II aminoacyl-tRNA synthetase family. Type 1 subfamily.</text>
</comment>
<evidence type="ECO:0000313" key="10">
    <source>
        <dbReference type="EMBL" id="NFF86516.1"/>
    </source>
</evidence>
<dbReference type="Proteomes" id="UP000472355">
    <property type="component" value="Unassembled WGS sequence"/>
</dbReference>
<dbReference type="NCBIfam" id="TIGR00459">
    <property type="entry name" value="aspS_bact"/>
    <property type="match status" value="1"/>
</dbReference>
<dbReference type="InterPro" id="IPR029351">
    <property type="entry name" value="GAD_dom"/>
</dbReference>
<reference evidence="13 14" key="2">
    <citation type="submission" date="2019-04" db="EMBL/GenBank/DDBJ databases">
        <title>Genome sequencing of Clostridium botulinum Groups I-IV and Clostridium butyricum.</title>
        <authorList>
            <person name="Brunt J."/>
            <person name="Van Vliet A.H.M."/>
            <person name="Stringer S.C."/>
            <person name="Carter A.T."/>
            <person name="Peck M.W."/>
        </authorList>
    </citation>
    <scope>NUCLEOTIDE SEQUENCE [LARGE SCALE GENOMIC DNA]</scope>
    <source>
        <strain evidence="10 14">1605</strain>
        <strain evidence="11 13">CB-K-33E</strain>
    </source>
</reference>
<dbReference type="InterPro" id="IPR047090">
    <property type="entry name" value="AspRS_core"/>
</dbReference>
<dbReference type="HAMAP" id="MF_00044">
    <property type="entry name" value="Asp_tRNA_synth_type1"/>
    <property type="match status" value="1"/>
</dbReference>
<feature type="binding site" evidence="7">
    <location>
        <position position="454"/>
    </location>
    <ligand>
        <name>L-aspartate</name>
        <dbReference type="ChEBI" id="CHEBI:29991"/>
    </ligand>
</feature>
<dbReference type="PANTHER" id="PTHR22594:SF5">
    <property type="entry name" value="ASPARTATE--TRNA LIGASE, MITOCHONDRIAL"/>
    <property type="match status" value="1"/>
</dbReference>
<dbReference type="InterPro" id="IPR006195">
    <property type="entry name" value="aa-tRNA-synth_II"/>
</dbReference>
<dbReference type="InterPro" id="IPR002312">
    <property type="entry name" value="Asp/Asn-tRNA-synth_IIb"/>
</dbReference>
<feature type="binding site" evidence="7">
    <location>
        <position position="226"/>
    </location>
    <ligand>
        <name>L-aspartate</name>
        <dbReference type="ChEBI" id="CHEBI:29991"/>
    </ligand>
</feature>
<comment type="caution">
    <text evidence="9">The sequence shown here is derived from an EMBL/GenBank/DDBJ whole genome shotgun (WGS) entry which is preliminary data.</text>
</comment>
<dbReference type="AlphaFoldDB" id="A0A0L9Y984"/>
<protein>
    <recommendedName>
        <fullName evidence="7">Aspartate--tRNA ligase</fullName>
        <ecNumber evidence="7">6.1.1.12</ecNumber>
    </recommendedName>
    <alternativeName>
        <fullName evidence="7">Aspartyl-tRNA synthetase</fullName>
        <shortName evidence="7">AspRS</shortName>
    </alternativeName>
</protein>
<organism evidence="9 12">
    <name type="scientific">Clostridium botulinum</name>
    <dbReference type="NCBI Taxonomy" id="1491"/>
    <lineage>
        <taxon>Bacteria</taxon>
        <taxon>Bacillati</taxon>
        <taxon>Bacillota</taxon>
        <taxon>Clostridia</taxon>
        <taxon>Eubacteriales</taxon>
        <taxon>Clostridiaceae</taxon>
        <taxon>Clostridium</taxon>
    </lineage>
</organism>
<dbReference type="PANTHER" id="PTHR22594">
    <property type="entry name" value="ASPARTYL/LYSYL-TRNA SYNTHETASE"/>
    <property type="match status" value="1"/>
</dbReference>
<comment type="function">
    <text evidence="7">Catalyzes the attachment of L-aspartate to tRNA(Asp) in a two-step reaction: L-aspartate is first activated by ATP to form Asp-AMP and then transferred to the acceptor end of tRNA(Asp).</text>
</comment>
<dbReference type="GO" id="GO:0006422">
    <property type="term" value="P:aspartyl-tRNA aminoacylation"/>
    <property type="evidence" value="ECO:0007669"/>
    <property type="project" value="UniProtKB-UniRule"/>
</dbReference>
<dbReference type="Pfam" id="PF01336">
    <property type="entry name" value="tRNA_anti-codon"/>
    <property type="match status" value="1"/>
</dbReference>
<evidence type="ECO:0000256" key="3">
    <source>
        <dbReference type="ARBA" id="ARBA00022741"/>
    </source>
</evidence>
<dbReference type="InterPro" id="IPR012340">
    <property type="entry name" value="NA-bd_OB-fold"/>
</dbReference>
<sequence>MGEALNGLKRTMMCGEPREEHVGQKITLMGWVQRNRKLGGLDFIDLRDKTGIMQVVFGEEINAEAFEKAKGVRPEYCIAVTGEVVKRESVNENMPTGFVELKCQSLKILSESETPPIYIKENLDAAENIRLKYRYLDLRRPDMHRIFEIRSKTTKSIRDYLEKNDFLDVETPMLTKSTPEGARDYLVPSRNYPGMFYALPQSPQIFKQLLMVSGFDKYYQIVKCFRDEDLRANRQPEFTQVDMELSFVEQDDIMALNEGLIAHVFKEVAGVDVKLPIKRMTFKDAMEKYGSDKPDLRFGMEITNITEDVKDMDFVVFKSAIEAGGSVRALCLKGGAALGRKPLDKLGEFVKTYKAKGLAWIQLKEDGVKSSIAKFLTDDVTNSIIETMGAETGDAILIVADKESVVFQSLGALRLELAKQFELIKDKNEFNFTWITEFPLFEYSEEEERYTACHHPFTAPMEEDLDFLESAPGKVRSKAYDLVLNGEELGGGSIRIHDMELQQRMFKALGFTEEQAWERFGFLLQAFKFGPPPHGGLAFGLDRMIMFLAGTENIKDVIAFPKNQNAYCYLSEAPNIADEKQLTELGIGILPKQEKQEQE</sequence>
<dbReference type="InterPro" id="IPR045864">
    <property type="entry name" value="aa-tRNA-synth_II/BPL/LPL"/>
</dbReference>
<dbReference type="PROSITE" id="PS50862">
    <property type="entry name" value="AA_TRNA_LIGASE_II"/>
    <property type="match status" value="1"/>
</dbReference>
<dbReference type="EMBL" id="SWVK01000018">
    <property type="protein sequence ID" value="NFN36035.1"/>
    <property type="molecule type" value="Genomic_DNA"/>
</dbReference>
<dbReference type="SUPFAM" id="SSF50249">
    <property type="entry name" value="Nucleic acid-binding proteins"/>
    <property type="match status" value="1"/>
</dbReference>
<evidence type="ECO:0000313" key="14">
    <source>
        <dbReference type="Proteomes" id="UP000476820"/>
    </source>
</evidence>
<dbReference type="CDD" id="cd04317">
    <property type="entry name" value="EcAspRS_like_N"/>
    <property type="match status" value="1"/>
</dbReference>
<reference evidence="9 12" key="1">
    <citation type="submission" date="2019-02" db="EMBL/GenBank/DDBJ databases">
        <title>Genome sequencing of Clostridium botulinum clinical isolates.</title>
        <authorList>
            <person name="Brunt J."/>
            <person name="Van Vliet A.H.M."/>
            <person name="Stringer S.C."/>
            <person name="Grant K.A."/>
            <person name="Carter A.C."/>
            <person name="Peck M.W."/>
        </authorList>
    </citation>
    <scope>NUCLEOTIDE SEQUENCE [LARGE SCALE GENOMIC DNA]</scope>
    <source>
        <strain evidence="9 12">H113700579</strain>
    </source>
</reference>
<keyword evidence="7" id="KW-0963">Cytoplasm</keyword>
<comment type="catalytic activity">
    <reaction evidence="7">
        <text>tRNA(Asp) + L-aspartate + ATP = L-aspartyl-tRNA(Asp) + AMP + diphosphate</text>
        <dbReference type="Rhea" id="RHEA:19649"/>
        <dbReference type="Rhea" id="RHEA-COMP:9660"/>
        <dbReference type="Rhea" id="RHEA-COMP:9678"/>
        <dbReference type="ChEBI" id="CHEBI:29991"/>
        <dbReference type="ChEBI" id="CHEBI:30616"/>
        <dbReference type="ChEBI" id="CHEBI:33019"/>
        <dbReference type="ChEBI" id="CHEBI:78442"/>
        <dbReference type="ChEBI" id="CHEBI:78516"/>
        <dbReference type="ChEBI" id="CHEBI:456215"/>
        <dbReference type="EC" id="6.1.1.12"/>
    </reaction>
</comment>
<evidence type="ECO:0000313" key="9">
    <source>
        <dbReference type="EMBL" id="NFA41294.1"/>
    </source>
</evidence>
<dbReference type="GO" id="GO:0005737">
    <property type="term" value="C:cytoplasm"/>
    <property type="evidence" value="ECO:0007669"/>
    <property type="project" value="UniProtKB-SubCell"/>
</dbReference>
<dbReference type="Pfam" id="PF02938">
    <property type="entry name" value="GAD"/>
    <property type="match status" value="1"/>
</dbReference>
<dbReference type="EMBL" id="SWOV01000002">
    <property type="protein sequence ID" value="NFF86516.1"/>
    <property type="molecule type" value="Genomic_DNA"/>
</dbReference>
<dbReference type="Gene3D" id="3.30.1360.30">
    <property type="entry name" value="GAD-like domain"/>
    <property type="match status" value="1"/>
</dbReference>
<dbReference type="SMR" id="A0A0L9Y984"/>
<dbReference type="SUPFAM" id="SSF55261">
    <property type="entry name" value="GAD domain-like"/>
    <property type="match status" value="1"/>
</dbReference>
<dbReference type="InterPro" id="IPR004524">
    <property type="entry name" value="Asp-tRNA-ligase_1"/>
</dbReference>
<feature type="binding site" evidence="7">
    <location>
        <position position="488"/>
    </location>
    <ligand>
        <name>ATP</name>
        <dbReference type="ChEBI" id="CHEBI:30616"/>
    </ligand>
</feature>
<evidence type="ECO:0000256" key="4">
    <source>
        <dbReference type="ARBA" id="ARBA00022840"/>
    </source>
</evidence>
<dbReference type="SUPFAM" id="SSF55681">
    <property type="entry name" value="Class II aaRS and biotin synthetases"/>
    <property type="match status" value="1"/>
</dbReference>
<keyword evidence="6 7" id="KW-0030">Aminoacyl-tRNA synthetase</keyword>
<feature type="binding site" evidence="7">
    <location>
        <begin position="226"/>
        <end position="228"/>
    </location>
    <ligand>
        <name>ATP</name>
        <dbReference type="ChEBI" id="CHEBI:30616"/>
    </ligand>
</feature>
<dbReference type="GO" id="GO:0140096">
    <property type="term" value="F:catalytic activity, acting on a protein"/>
    <property type="evidence" value="ECO:0007669"/>
    <property type="project" value="UniProtKB-ARBA"/>
</dbReference>
<dbReference type="CDD" id="cd00777">
    <property type="entry name" value="AspRS_core"/>
    <property type="match status" value="1"/>
</dbReference>
<keyword evidence="4 7" id="KW-0067">ATP-binding</keyword>
<evidence type="ECO:0000313" key="12">
    <source>
        <dbReference type="Proteomes" id="UP000472355"/>
    </source>
</evidence>
<dbReference type="GO" id="GO:0004815">
    <property type="term" value="F:aspartate-tRNA ligase activity"/>
    <property type="evidence" value="ECO:0007669"/>
    <property type="project" value="UniProtKB-UniRule"/>
</dbReference>
<evidence type="ECO:0000256" key="7">
    <source>
        <dbReference type="HAMAP-Rule" id="MF_00044"/>
    </source>
</evidence>
<feature type="region of interest" description="Aspartate" evidence="7">
    <location>
        <begin position="204"/>
        <end position="207"/>
    </location>
</feature>
<dbReference type="Pfam" id="PF00152">
    <property type="entry name" value="tRNA-synt_2"/>
    <property type="match status" value="1"/>
</dbReference>